<keyword evidence="2" id="KW-1185">Reference proteome</keyword>
<dbReference type="AlphaFoldDB" id="A0A1M7PM25"/>
<protein>
    <recommendedName>
        <fullName evidence="3">NAD dependent epimerase/dehydratase family protein</fullName>
    </recommendedName>
</protein>
<evidence type="ECO:0000313" key="1">
    <source>
        <dbReference type="EMBL" id="SHN18266.1"/>
    </source>
</evidence>
<accession>A0A1M7PM25</accession>
<proteinExistence type="predicted"/>
<sequence>MNHRIVFVAGSSGMVGMQLLHQLFQHPEVDWVVSFGRRELALKHQKLVQVKVNFDRLDQVDVVDEVRKQNRGGDFQSLLVALERGDDRPLVFCSLGTTIRQAGSKDDFYRIDHDYVISFARMSLRYGAKRFAYVSAIGADAQSSIFYNKVKGTVEDDLRRMDFEYLGLFQPSLLLGDRKENRLGEEVGKVLMRAVTFLGLFKKYKPIYDHQVARAMVKKMLNSQTTGNETITSLEMHKMTK</sequence>
<dbReference type="Gene3D" id="3.40.50.720">
    <property type="entry name" value="NAD(P)-binding Rossmann-like Domain"/>
    <property type="match status" value="1"/>
</dbReference>
<dbReference type="EMBL" id="FRCY01000009">
    <property type="protein sequence ID" value="SHN18266.1"/>
    <property type="molecule type" value="Genomic_DNA"/>
</dbReference>
<evidence type="ECO:0008006" key="3">
    <source>
        <dbReference type="Google" id="ProtNLM"/>
    </source>
</evidence>
<evidence type="ECO:0000313" key="2">
    <source>
        <dbReference type="Proteomes" id="UP000184513"/>
    </source>
</evidence>
<dbReference type="OrthoDB" id="9798632at2"/>
<gene>
    <name evidence="1" type="ORF">SAMN04488057_109145</name>
</gene>
<dbReference type="InterPro" id="IPR036291">
    <property type="entry name" value="NAD(P)-bd_dom_sf"/>
</dbReference>
<name>A0A1M7PM25_9BACT</name>
<dbReference type="PANTHER" id="PTHR14097">
    <property type="entry name" value="OXIDOREDUCTASE HTATIP2"/>
    <property type="match status" value="1"/>
</dbReference>
<organism evidence="1 2">
    <name type="scientific">Cyclobacterium lianum</name>
    <dbReference type="NCBI Taxonomy" id="388280"/>
    <lineage>
        <taxon>Bacteria</taxon>
        <taxon>Pseudomonadati</taxon>
        <taxon>Bacteroidota</taxon>
        <taxon>Cytophagia</taxon>
        <taxon>Cytophagales</taxon>
        <taxon>Cyclobacteriaceae</taxon>
        <taxon>Cyclobacterium</taxon>
    </lineage>
</organism>
<dbReference type="SUPFAM" id="SSF51735">
    <property type="entry name" value="NAD(P)-binding Rossmann-fold domains"/>
    <property type="match status" value="1"/>
</dbReference>
<dbReference type="STRING" id="388280.SAMN04488057_109145"/>
<reference evidence="1 2" key="1">
    <citation type="submission" date="2016-11" db="EMBL/GenBank/DDBJ databases">
        <authorList>
            <person name="Jaros S."/>
            <person name="Januszkiewicz K."/>
            <person name="Wedrychowicz H."/>
        </authorList>
    </citation>
    <scope>NUCLEOTIDE SEQUENCE [LARGE SCALE GENOMIC DNA]</scope>
    <source>
        <strain evidence="1 2">CGMCC 1.6102</strain>
    </source>
</reference>
<dbReference type="PANTHER" id="PTHR14097:SF7">
    <property type="entry name" value="OXIDOREDUCTASE HTATIP2"/>
    <property type="match status" value="1"/>
</dbReference>
<dbReference type="Proteomes" id="UP000184513">
    <property type="component" value="Unassembled WGS sequence"/>
</dbReference>